<comment type="caution">
    <text evidence="1">The sequence shown here is derived from an EMBL/GenBank/DDBJ whole genome shotgun (WGS) entry which is preliminary data.</text>
</comment>
<keyword evidence="2" id="KW-1185">Reference proteome</keyword>
<evidence type="ECO:0000313" key="1">
    <source>
        <dbReference type="EMBL" id="KAK3868414.1"/>
    </source>
</evidence>
<organism evidence="1 2">
    <name type="scientific">Petrolisthes cinctipes</name>
    <name type="common">Flat porcelain crab</name>
    <dbReference type="NCBI Taxonomy" id="88211"/>
    <lineage>
        <taxon>Eukaryota</taxon>
        <taxon>Metazoa</taxon>
        <taxon>Ecdysozoa</taxon>
        <taxon>Arthropoda</taxon>
        <taxon>Crustacea</taxon>
        <taxon>Multicrustacea</taxon>
        <taxon>Malacostraca</taxon>
        <taxon>Eumalacostraca</taxon>
        <taxon>Eucarida</taxon>
        <taxon>Decapoda</taxon>
        <taxon>Pleocyemata</taxon>
        <taxon>Anomura</taxon>
        <taxon>Galatheoidea</taxon>
        <taxon>Porcellanidae</taxon>
        <taxon>Petrolisthes</taxon>
    </lineage>
</organism>
<gene>
    <name evidence="1" type="ORF">Pcinc_026194</name>
</gene>
<dbReference type="EMBL" id="JAWQEG010003016">
    <property type="protein sequence ID" value="KAK3868414.1"/>
    <property type="molecule type" value="Genomic_DNA"/>
</dbReference>
<protein>
    <submittedName>
        <fullName evidence="1">Uncharacterized protein</fullName>
    </submittedName>
</protein>
<reference evidence="1" key="1">
    <citation type="submission" date="2023-10" db="EMBL/GenBank/DDBJ databases">
        <title>Genome assemblies of two species of porcelain crab, Petrolisthes cinctipes and Petrolisthes manimaculis (Anomura: Porcellanidae).</title>
        <authorList>
            <person name="Angst P."/>
        </authorList>
    </citation>
    <scope>NUCLEOTIDE SEQUENCE</scope>
    <source>
        <strain evidence="1">PB745_01</strain>
        <tissue evidence="1">Gill</tissue>
    </source>
</reference>
<name>A0AAE1F7T1_PETCI</name>
<sequence>MTDVAPQHHGGARACPTWVTLTDHGLLMKPPLCLQSPVSYYNSGDGPIEVTLHLRVHDGTLFGDPDGFELVVKKHCFDDSIDREEIIQMIVVMLGLDWYMGTGAM</sequence>
<accession>A0AAE1F7T1</accession>
<dbReference type="AlphaFoldDB" id="A0AAE1F7T1"/>
<evidence type="ECO:0000313" key="2">
    <source>
        <dbReference type="Proteomes" id="UP001286313"/>
    </source>
</evidence>
<proteinExistence type="predicted"/>
<dbReference type="Proteomes" id="UP001286313">
    <property type="component" value="Unassembled WGS sequence"/>
</dbReference>